<dbReference type="SUPFAM" id="SSF52374">
    <property type="entry name" value="Nucleotidylyl transferase"/>
    <property type="match status" value="1"/>
</dbReference>
<organism evidence="16 17">
    <name type="scientific">Dubosiella newyorkensis</name>
    <dbReference type="NCBI Taxonomy" id="1862672"/>
    <lineage>
        <taxon>Bacteria</taxon>
        <taxon>Bacillati</taxon>
        <taxon>Bacillota</taxon>
        <taxon>Erysipelotrichia</taxon>
        <taxon>Erysipelotrichales</taxon>
        <taxon>Erysipelotrichaceae</taxon>
        <taxon>Dubosiella</taxon>
    </lineage>
</organism>
<evidence type="ECO:0000313" key="17">
    <source>
        <dbReference type="Proteomes" id="UP000186705"/>
    </source>
</evidence>
<evidence type="ECO:0000256" key="7">
    <source>
        <dbReference type="ARBA" id="ARBA00022741"/>
    </source>
</evidence>
<evidence type="ECO:0000256" key="12">
    <source>
        <dbReference type="ARBA" id="ARBA00048721"/>
    </source>
</evidence>
<dbReference type="EC" id="2.7.7.18" evidence="14"/>
<proteinExistence type="inferred from homology"/>
<keyword evidence="3 14" id="KW-0662">Pyridine nucleotide biosynthesis</keyword>
<comment type="similarity">
    <text evidence="14">Belongs to the NadD family.</text>
</comment>
<reference evidence="16 17" key="1">
    <citation type="submission" date="2016-11" db="EMBL/GenBank/DDBJ databases">
        <title>Description of two novel members of the family Erysipelotrichaceae: Ileibacterium lipovorans gen. nov., sp. nov. and Dubosiella newyorkensis, gen. nov., sp. nov.</title>
        <authorList>
            <person name="Cox L.M."/>
            <person name="Sohn J."/>
            <person name="Tyrrell K.L."/>
            <person name="Citron D.M."/>
            <person name="Lawson P.A."/>
            <person name="Patel N.B."/>
            <person name="Iizumi T."/>
            <person name="Perez-Perez G.I."/>
            <person name="Goldstein E.J."/>
            <person name="Blaser M.J."/>
        </authorList>
    </citation>
    <scope>NUCLEOTIDE SEQUENCE [LARGE SCALE GENOMIC DNA]</scope>
    <source>
        <strain evidence="16 17">NYU-BL-A4</strain>
    </source>
</reference>
<dbReference type="InterPro" id="IPR004821">
    <property type="entry name" value="Cyt_trans-like"/>
</dbReference>
<dbReference type="Pfam" id="PF01966">
    <property type="entry name" value="HD"/>
    <property type="match status" value="1"/>
</dbReference>
<keyword evidence="9 14" id="KW-0067">ATP-binding</keyword>
<dbReference type="GO" id="GO:0004515">
    <property type="term" value="F:nicotinate-nucleotide adenylyltransferase activity"/>
    <property type="evidence" value="ECO:0007669"/>
    <property type="project" value="UniProtKB-UniRule"/>
</dbReference>
<dbReference type="Pfam" id="PF01467">
    <property type="entry name" value="CTP_transf_like"/>
    <property type="match status" value="1"/>
</dbReference>
<dbReference type="GO" id="GO:0005524">
    <property type="term" value="F:ATP binding"/>
    <property type="evidence" value="ECO:0007669"/>
    <property type="project" value="UniProtKB-KW"/>
</dbReference>
<dbReference type="RefSeq" id="WP_076340794.1">
    <property type="nucleotide sequence ID" value="NZ_CAPDDE010000002.1"/>
</dbReference>
<dbReference type="InterPro" id="IPR005249">
    <property type="entry name" value="YqeK"/>
</dbReference>
<dbReference type="NCBIfam" id="TIGR00482">
    <property type="entry name" value="nicotinate (nicotinamide) nucleotide adenylyltransferase"/>
    <property type="match status" value="1"/>
</dbReference>
<dbReference type="InterPro" id="IPR006674">
    <property type="entry name" value="HD_domain"/>
</dbReference>
<dbReference type="GO" id="GO:0009435">
    <property type="term" value="P:NAD+ biosynthetic process"/>
    <property type="evidence" value="ECO:0007669"/>
    <property type="project" value="UniProtKB-UniRule"/>
</dbReference>
<keyword evidence="8" id="KW-0378">Hydrolase</keyword>
<dbReference type="GO" id="GO:0046872">
    <property type="term" value="F:metal ion binding"/>
    <property type="evidence" value="ECO:0007669"/>
    <property type="project" value="UniProtKB-KW"/>
</dbReference>
<keyword evidence="5 14" id="KW-0548">Nucleotidyltransferase</keyword>
<feature type="domain" description="HD" evidence="15">
    <location>
        <begin position="194"/>
        <end position="305"/>
    </location>
</feature>
<dbReference type="NCBIfam" id="NF000840">
    <property type="entry name" value="PRK00071.1-3"/>
    <property type="match status" value="1"/>
</dbReference>
<keyword evidence="10" id="KW-0408">Iron</keyword>
<keyword evidence="7 14" id="KW-0547">Nucleotide-binding</keyword>
<dbReference type="NCBIfam" id="TIGR00125">
    <property type="entry name" value="cyt_tran_rel"/>
    <property type="match status" value="1"/>
</dbReference>
<evidence type="ECO:0000259" key="15">
    <source>
        <dbReference type="PROSITE" id="PS51831"/>
    </source>
</evidence>
<dbReference type="STRING" id="1862672.BO225_02935"/>
<evidence type="ECO:0000256" key="1">
    <source>
        <dbReference type="ARBA" id="ARBA00002324"/>
    </source>
</evidence>
<dbReference type="Proteomes" id="UP000186705">
    <property type="component" value="Unassembled WGS sequence"/>
</dbReference>
<dbReference type="HAMAP" id="MF_00244">
    <property type="entry name" value="NaMN_adenylyltr"/>
    <property type="match status" value="1"/>
</dbReference>
<dbReference type="InterPro" id="IPR005248">
    <property type="entry name" value="NadD/NMNAT"/>
</dbReference>
<protein>
    <recommendedName>
        <fullName evidence="14">Probable nicotinate-nucleotide adenylyltransferase</fullName>
        <ecNumber evidence="14">2.7.7.18</ecNumber>
    </recommendedName>
    <alternativeName>
        <fullName evidence="14">Deamido-NAD(+) diphosphorylase</fullName>
    </alternativeName>
    <alternativeName>
        <fullName evidence="14">Deamido-NAD(+) pyrophosphorylase</fullName>
    </alternativeName>
    <alternativeName>
        <fullName evidence="14">Nicotinate mononucleotide adenylyltransferase</fullName>
        <shortName evidence="14">NaMN adenylyltransferase</shortName>
    </alternativeName>
</protein>
<dbReference type="PANTHER" id="PTHR39321:SF3">
    <property type="entry name" value="PHOSPHOPANTETHEINE ADENYLYLTRANSFERASE"/>
    <property type="match status" value="1"/>
</dbReference>
<keyword evidence="17" id="KW-1185">Reference proteome</keyword>
<dbReference type="InterPro" id="IPR003607">
    <property type="entry name" value="HD/PDEase_dom"/>
</dbReference>
<dbReference type="CDD" id="cd00077">
    <property type="entry name" value="HDc"/>
    <property type="match status" value="1"/>
</dbReference>
<dbReference type="SMART" id="SM00471">
    <property type="entry name" value="HDc"/>
    <property type="match status" value="1"/>
</dbReference>
<dbReference type="CDD" id="cd02165">
    <property type="entry name" value="NMNAT"/>
    <property type="match status" value="1"/>
</dbReference>
<comment type="pathway">
    <text evidence="2 14">Cofactor biosynthesis; NAD(+) biosynthesis; deamido-NAD(+) from nicotinate D-ribonucleotide: step 1/1.</text>
</comment>
<evidence type="ECO:0000256" key="2">
    <source>
        <dbReference type="ARBA" id="ARBA00005019"/>
    </source>
</evidence>
<dbReference type="InterPro" id="IPR014729">
    <property type="entry name" value="Rossmann-like_a/b/a_fold"/>
</dbReference>
<evidence type="ECO:0000256" key="10">
    <source>
        <dbReference type="ARBA" id="ARBA00023004"/>
    </source>
</evidence>
<dbReference type="SUPFAM" id="SSF109604">
    <property type="entry name" value="HD-domain/PDEase-like"/>
    <property type="match status" value="1"/>
</dbReference>
<name>A0A1U7NPF3_9FIRM</name>
<comment type="catalytic activity">
    <reaction evidence="13">
        <text>P(1),P(4)-bis(5'-adenosyl) tetraphosphate + H2O = 2 ADP + 2 H(+)</text>
        <dbReference type="Rhea" id="RHEA:24252"/>
        <dbReference type="ChEBI" id="CHEBI:15377"/>
        <dbReference type="ChEBI" id="CHEBI:15378"/>
        <dbReference type="ChEBI" id="CHEBI:58141"/>
        <dbReference type="ChEBI" id="CHEBI:456216"/>
        <dbReference type="EC" id="3.6.1.41"/>
    </reaction>
</comment>
<dbReference type="GeneID" id="78274903"/>
<dbReference type="NCBIfam" id="TIGR00488">
    <property type="entry name" value="bis(5'-nucleosyl)-tetraphosphatase (symmetrical) YqeK"/>
    <property type="match status" value="1"/>
</dbReference>
<evidence type="ECO:0000256" key="13">
    <source>
        <dbReference type="ARBA" id="ARBA00049417"/>
    </source>
</evidence>
<evidence type="ECO:0000256" key="4">
    <source>
        <dbReference type="ARBA" id="ARBA00022679"/>
    </source>
</evidence>
<evidence type="ECO:0000313" key="16">
    <source>
        <dbReference type="EMBL" id="OLU47513.1"/>
    </source>
</evidence>
<dbReference type="PROSITE" id="PS51831">
    <property type="entry name" value="HD"/>
    <property type="match status" value="1"/>
</dbReference>
<dbReference type="Gene3D" id="3.40.50.620">
    <property type="entry name" value="HUPs"/>
    <property type="match status" value="1"/>
</dbReference>
<evidence type="ECO:0000256" key="6">
    <source>
        <dbReference type="ARBA" id="ARBA00022723"/>
    </source>
</evidence>
<gene>
    <name evidence="14" type="primary">nadD</name>
    <name evidence="16" type="ORF">BO225_02935</name>
</gene>
<sequence length="345" mass="39870">MKRVAIIGGSFDPIHLGHIEMGKLAKKELGVDEVWYIPTHQTPLKDRELTEDEHRKKMVEIAIQDEATFKLNPIELDRKKKSYTYHTLKKLLKDEPDTEFYVLIGSDQMAQFQDWKNVDKLVSMAHFICVDRDGSFGRNDYDLECMPMKQVPVSSSMIREGNGLNYVDPRVLEYIYANRLYIQDFVKSRVRHHRFLHSLSVAKLCERFAQGNGLDPQKAYLAGLFHDVCKSMLPDQMRPWVEAIAPQYVNASTSIWHGFVGGEVIDRVFGIKDRQIKNAIRWHVLGLSDEPYAKIVYCADKLDPLRGYDSSALIKACEKDIDHGFDLTKDQNDKYIQQKRKEGTQ</sequence>
<keyword evidence="4 14" id="KW-0808">Transferase</keyword>
<evidence type="ECO:0000256" key="5">
    <source>
        <dbReference type="ARBA" id="ARBA00022695"/>
    </source>
</evidence>
<evidence type="ECO:0000256" key="3">
    <source>
        <dbReference type="ARBA" id="ARBA00022642"/>
    </source>
</evidence>
<comment type="function">
    <text evidence="1 14">Catalyzes the reversible adenylation of nicotinate mononucleotide (NaMN) to nicotinic acid adenine dinucleotide (NaAD).</text>
</comment>
<dbReference type="UniPathway" id="UPA00253">
    <property type="reaction ID" value="UER00332"/>
</dbReference>
<evidence type="ECO:0000256" key="11">
    <source>
        <dbReference type="ARBA" id="ARBA00023027"/>
    </source>
</evidence>
<dbReference type="Gene3D" id="1.10.3210.10">
    <property type="entry name" value="Hypothetical protein af1432"/>
    <property type="match status" value="1"/>
</dbReference>
<comment type="catalytic activity">
    <reaction evidence="12 14">
        <text>nicotinate beta-D-ribonucleotide + ATP + H(+) = deamido-NAD(+) + diphosphate</text>
        <dbReference type="Rhea" id="RHEA:22860"/>
        <dbReference type="ChEBI" id="CHEBI:15378"/>
        <dbReference type="ChEBI" id="CHEBI:30616"/>
        <dbReference type="ChEBI" id="CHEBI:33019"/>
        <dbReference type="ChEBI" id="CHEBI:57502"/>
        <dbReference type="ChEBI" id="CHEBI:58437"/>
        <dbReference type="EC" id="2.7.7.18"/>
    </reaction>
</comment>
<dbReference type="OrthoDB" id="5295945at2"/>
<dbReference type="EMBL" id="MPKA01000047">
    <property type="protein sequence ID" value="OLU47513.1"/>
    <property type="molecule type" value="Genomic_DNA"/>
</dbReference>
<evidence type="ECO:0000256" key="9">
    <source>
        <dbReference type="ARBA" id="ARBA00022840"/>
    </source>
</evidence>
<dbReference type="GO" id="GO:0008803">
    <property type="term" value="F:bis(5'-nucleosyl)-tetraphosphatase (symmetrical) activity"/>
    <property type="evidence" value="ECO:0007669"/>
    <property type="project" value="UniProtKB-EC"/>
</dbReference>
<keyword evidence="11 14" id="KW-0520">NAD</keyword>
<dbReference type="AlphaFoldDB" id="A0A1U7NPF3"/>
<evidence type="ECO:0000256" key="14">
    <source>
        <dbReference type="HAMAP-Rule" id="MF_00244"/>
    </source>
</evidence>
<dbReference type="PANTHER" id="PTHR39321">
    <property type="entry name" value="NICOTINATE-NUCLEOTIDE ADENYLYLTRANSFERASE-RELATED"/>
    <property type="match status" value="1"/>
</dbReference>
<keyword evidence="6" id="KW-0479">Metal-binding</keyword>
<accession>A0A1U7NPF3</accession>
<comment type="caution">
    <text evidence="16">The sequence shown here is derived from an EMBL/GenBank/DDBJ whole genome shotgun (WGS) entry which is preliminary data.</text>
</comment>
<evidence type="ECO:0000256" key="8">
    <source>
        <dbReference type="ARBA" id="ARBA00022801"/>
    </source>
</evidence>